<dbReference type="RefSeq" id="XP_041416789.1">
    <property type="nucleotide sequence ID" value="XM_041560855.1"/>
</dbReference>
<accession>A0A8J1KKM6</accession>
<evidence type="ECO:0000259" key="4">
    <source>
        <dbReference type="PROSITE" id="PS01225"/>
    </source>
</evidence>
<dbReference type="InterPro" id="IPR006207">
    <property type="entry name" value="Cys_knot_C"/>
</dbReference>
<evidence type="ECO:0000256" key="1">
    <source>
        <dbReference type="ARBA" id="ARBA00023157"/>
    </source>
</evidence>
<dbReference type="PROSITE" id="PS50184">
    <property type="entry name" value="VWFC_2"/>
    <property type="match status" value="1"/>
</dbReference>
<dbReference type="InterPro" id="IPR001007">
    <property type="entry name" value="VWF_dom"/>
</dbReference>
<comment type="caution">
    <text evidence="2">Lacks conserved residue(s) required for the propagation of feature annotation.</text>
</comment>
<keyword evidence="1" id="KW-1015">Disulfide bond</keyword>
<organism evidence="6 7">
    <name type="scientific">Xenopus laevis</name>
    <name type="common">African clawed frog</name>
    <dbReference type="NCBI Taxonomy" id="8355"/>
    <lineage>
        <taxon>Eukaryota</taxon>
        <taxon>Metazoa</taxon>
        <taxon>Chordata</taxon>
        <taxon>Craniata</taxon>
        <taxon>Vertebrata</taxon>
        <taxon>Euteleostomi</taxon>
        <taxon>Amphibia</taxon>
        <taxon>Batrachia</taxon>
        <taxon>Anura</taxon>
        <taxon>Pipoidea</taxon>
        <taxon>Pipidae</taxon>
        <taxon>Xenopodinae</taxon>
        <taxon>Xenopus</taxon>
        <taxon>Xenopus</taxon>
    </lineage>
</organism>
<dbReference type="AlphaFoldDB" id="A0A8J1KKM6"/>
<protein>
    <submittedName>
        <fullName evidence="7">Intestinal mucin-like protein</fullName>
    </submittedName>
</protein>
<evidence type="ECO:0000313" key="7">
    <source>
        <dbReference type="RefSeq" id="XP_041416789.1"/>
    </source>
</evidence>
<reference evidence="7" key="1">
    <citation type="submission" date="2025-08" db="UniProtKB">
        <authorList>
            <consortium name="RefSeq"/>
        </authorList>
    </citation>
    <scope>IDENTIFICATION</scope>
    <source>
        <strain evidence="7">J_2021</strain>
        <tissue evidence="7">Erythrocytes</tissue>
    </source>
</reference>
<dbReference type="KEGG" id="xla:121393160"/>
<feature type="compositionally biased region" description="Basic and acidic residues" evidence="3">
    <location>
        <begin position="351"/>
        <end position="435"/>
    </location>
</feature>
<evidence type="ECO:0000259" key="5">
    <source>
        <dbReference type="PROSITE" id="PS50184"/>
    </source>
</evidence>
<feature type="domain" description="CTCK" evidence="4">
    <location>
        <begin position="230"/>
        <end position="319"/>
    </location>
</feature>
<sequence length="466" mass="49634">MYVAGTTSAEYPTATPFIPEPTDSGLISTSQVEPYSEKSVTINDFGTPAYPTCDCKMPTCKPGYRPATFSRMNSFCPQISCVAESVCVVGNDVYHQGSIVPQSDVCQTCKCSSKKDNKSQFYAVNCQPIVCNTNCKKGFIYKTKAGVCCGECVPLEKPKCIVKGSNGMKISIEIGHSYYPTNNTCVHYECDANDDQPILTKVKQVCQQLDISRCQPNTLKQDENGCCQTCTYKEETCSARKLKKVLRDGSCSLDVELTYCGGPCMGGAIDSETLEGGCSCCRQKKTQRKTVNLVCPGKKYKRYTYTDVVECGCASSVCSASKISGEAHSKTSGEADLKSSRHASSETSGEADSKASGESDPENSRDAAQKASGEADSKTSGEADSKTSGEADSKTSGEADSKTSGEADSKTSGEADLKTSGEADSKTSRETDSKESIVGIENTSGEVDLKIPEGTDPKSVEVSLDT</sequence>
<feature type="compositionally biased region" description="Basic and acidic residues" evidence="3">
    <location>
        <begin position="447"/>
        <end position="459"/>
    </location>
</feature>
<feature type="domain" description="VWFC" evidence="5">
    <location>
        <begin position="85"/>
        <end position="153"/>
    </location>
</feature>
<name>A0A8J1KKM6_XENLA</name>
<dbReference type="InterPro" id="IPR029034">
    <property type="entry name" value="Cystine-knot_cytokine"/>
</dbReference>
<feature type="region of interest" description="Disordered" evidence="3">
    <location>
        <begin position="329"/>
        <end position="466"/>
    </location>
</feature>
<dbReference type="GO" id="GO:0005576">
    <property type="term" value="C:extracellular region"/>
    <property type="evidence" value="ECO:0007669"/>
    <property type="project" value="UniProtKB-SubCell"/>
</dbReference>
<proteinExistence type="predicted"/>
<evidence type="ECO:0000313" key="6">
    <source>
        <dbReference type="Proteomes" id="UP000186698"/>
    </source>
</evidence>
<dbReference type="GeneID" id="121393160"/>
<keyword evidence="6" id="KW-1185">Reference proteome</keyword>
<feature type="compositionally biased region" description="Basic and acidic residues" evidence="3">
    <location>
        <begin position="329"/>
        <end position="339"/>
    </location>
</feature>
<dbReference type="PROSITE" id="PS01225">
    <property type="entry name" value="CTCK_2"/>
    <property type="match status" value="1"/>
</dbReference>
<dbReference type="Proteomes" id="UP000186698">
    <property type="component" value="Chromosome 4S"/>
</dbReference>
<dbReference type="SMART" id="SM00041">
    <property type="entry name" value="CT"/>
    <property type="match status" value="1"/>
</dbReference>
<dbReference type="Gene3D" id="2.10.90.10">
    <property type="entry name" value="Cystine-knot cytokines"/>
    <property type="match status" value="1"/>
</dbReference>
<evidence type="ECO:0000256" key="3">
    <source>
        <dbReference type="SAM" id="MobiDB-lite"/>
    </source>
</evidence>
<evidence type="ECO:0000256" key="2">
    <source>
        <dbReference type="PROSITE-ProRule" id="PRU00039"/>
    </source>
</evidence>
<gene>
    <name evidence="7" type="primary">LOC121393160</name>
</gene>
<dbReference type="OrthoDB" id="10071893at2759"/>